<name>A0A6M3LPC3_9ZZZZ</name>
<accession>A0A6M3LPC3</accession>
<dbReference type="AlphaFoldDB" id="A0A6M3LPC3"/>
<reference evidence="1" key="1">
    <citation type="submission" date="2020-03" db="EMBL/GenBank/DDBJ databases">
        <title>The deep terrestrial virosphere.</title>
        <authorList>
            <person name="Holmfeldt K."/>
            <person name="Nilsson E."/>
            <person name="Simone D."/>
            <person name="Lopez-Fernandez M."/>
            <person name="Wu X."/>
            <person name="de Brujin I."/>
            <person name="Lundin D."/>
            <person name="Andersson A."/>
            <person name="Bertilsson S."/>
            <person name="Dopson M."/>
        </authorList>
    </citation>
    <scope>NUCLEOTIDE SEQUENCE</scope>
    <source>
        <strain evidence="1">MM415B03829</strain>
    </source>
</reference>
<dbReference type="EMBL" id="MT143240">
    <property type="protein sequence ID" value="QJA94535.1"/>
    <property type="molecule type" value="Genomic_DNA"/>
</dbReference>
<evidence type="ECO:0000313" key="1">
    <source>
        <dbReference type="EMBL" id="QJA94535.1"/>
    </source>
</evidence>
<gene>
    <name evidence="1" type="ORF">MM415B03829_0006</name>
</gene>
<protein>
    <submittedName>
        <fullName evidence="1">Uncharacterized protein</fullName>
    </submittedName>
</protein>
<organism evidence="1">
    <name type="scientific">viral metagenome</name>
    <dbReference type="NCBI Taxonomy" id="1070528"/>
    <lineage>
        <taxon>unclassified sequences</taxon>
        <taxon>metagenomes</taxon>
        <taxon>organismal metagenomes</taxon>
    </lineage>
</organism>
<sequence length="59" mass="6916">MKTIELKIELEYNPDEWYGVDDPVARQFFFEDVLGGKLTLFSKEFGEIIGYVKVKDILK</sequence>
<proteinExistence type="predicted"/>